<gene>
    <name evidence="1" type="ORF">K461DRAFT_279422</name>
</gene>
<sequence length="57" mass="6383">MTICWRLGQVTISRRLHHSLRSIGSRPPSTSRFPPLCPLAGSRGKIFSLTFTPEALF</sequence>
<protein>
    <submittedName>
        <fullName evidence="1">Uncharacterized protein</fullName>
    </submittedName>
</protein>
<proteinExistence type="predicted"/>
<accession>A0A9P4J3W5</accession>
<evidence type="ECO:0000313" key="1">
    <source>
        <dbReference type="EMBL" id="KAF2151909.1"/>
    </source>
</evidence>
<dbReference type="EMBL" id="ML996087">
    <property type="protein sequence ID" value="KAF2151909.1"/>
    <property type="molecule type" value="Genomic_DNA"/>
</dbReference>
<name>A0A9P4J3W5_9PEZI</name>
<dbReference type="AlphaFoldDB" id="A0A9P4J3W5"/>
<evidence type="ECO:0000313" key="2">
    <source>
        <dbReference type="Proteomes" id="UP000799439"/>
    </source>
</evidence>
<comment type="caution">
    <text evidence="1">The sequence shown here is derived from an EMBL/GenBank/DDBJ whole genome shotgun (WGS) entry which is preliminary data.</text>
</comment>
<keyword evidence="2" id="KW-1185">Reference proteome</keyword>
<dbReference type="Proteomes" id="UP000799439">
    <property type="component" value="Unassembled WGS sequence"/>
</dbReference>
<reference evidence="1" key="1">
    <citation type="journal article" date="2020" name="Stud. Mycol.">
        <title>101 Dothideomycetes genomes: a test case for predicting lifestyles and emergence of pathogens.</title>
        <authorList>
            <person name="Haridas S."/>
            <person name="Albert R."/>
            <person name="Binder M."/>
            <person name="Bloem J."/>
            <person name="Labutti K."/>
            <person name="Salamov A."/>
            <person name="Andreopoulos B."/>
            <person name="Baker S."/>
            <person name="Barry K."/>
            <person name="Bills G."/>
            <person name="Bluhm B."/>
            <person name="Cannon C."/>
            <person name="Castanera R."/>
            <person name="Culley D."/>
            <person name="Daum C."/>
            <person name="Ezra D."/>
            <person name="Gonzalez J."/>
            <person name="Henrissat B."/>
            <person name="Kuo A."/>
            <person name="Liang C."/>
            <person name="Lipzen A."/>
            <person name="Lutzoni F."/>
            <person name="Magnuson J."/>
            <person name="Mondo S."/>
            <person name="Nolan M."/>
            <person name="Ohm R."/>
            <person name="Pangilinan J."/>
            <person name="Park H.-J."/>
            <person name="Ramirez L."/>
            <person name="Alfaro M."/>
            <person name="Sun H."/>
            <person name="Tritt A."/>
            <person name="Yoshinaga Y."/>
            <person name="Zwiers L.-H."/>
            <person name="Turgeon B."/>
            <person name="Goodwin S."/>
            <person name="Spatafora J."/>
            <person name="Crous P."/>
            <person name="Grigoriev I."/>
        </authorList>
    </citation>
    <scope>NUCLEOTIDE SEQUENCE</scope>
    <source>
        <strain evidence="1">CBS 260.36</strain>
    </source>
</reference>
<organism evidence="1 2">
    <name type="scientific">Myriangium duriaei CBS 260.36</name>
    <dbReference type="NCBI Taxonomy" id="1168546"/>
    <lineage>
        <taxon>Eukaryota</taxon>
        <taxon>Fungi</taxon>
        <taxon>Dikarya</taxon>
        <taxon>Ascomycota</taxon>
        <taxon>Pezizomycotina</taxon>
        <taxon>Dothideomycetes</taxon>
        <taxon>Dothideomycetidae</taxon>
        <taxon>Myriangiales</taxon>
        <taxon>Myriangiaceae</taxon>
        <taxon>Myriangium</taxon>
    </lineage>
</organism>